<keyword evidence="1" id="KW-0472">Membrane</keyword>
<keyword evidence="1" id="KW-1133">Transmembrane helix</keyword>
<sequence>MFEVDCPGGVLLECLRKMPPLLRLTSLDYTVLPMREQPKKRFNCTITLSLAQQFAMALAILGFITVAVIVFFIYS</sequence>
<name>A0A2G5T1M7_9PELO</name>
<dbReference type="EMBL" id="PDUG01000006">
    <property type="protein sequence ID" value="PIC21180.1"/>
    <property type="molecule type" value="Genomic_DNA"/>
</dbReference>
<reference evidence="3" key="1">
    <citation type="submission" date="2017-10" db="EMBL/GenBank/DDBJ databases">
        <title>Rapid genome shrinkage in a self-fertile nematode reveals novel sperm competition proteins.</title>
        <authorList>
            <person name="Yin D."/>
            <person name="Schwarz E.M."/>
            <person name="Thomas C.G."/>
            <person name="Felde R.L."/>
            <person name="Korf I.F."/>
            <person name="Cutter A.D."/>
            <person name="Schartner C.M."/>
            <person name="Ralston E.J."/>
            <person name="Meyer B.J."/>
            <person name="Haag E.S."/>
        </authorList>
    </citation>
    <scope>NUCLEOTIDE SEQUENCE [LARGE SCALE GENOMIC DNA]</scope>
    <source>
        <strain evidence="3">JU1422</strain>
    </source>
</reference>
<keyword evidence="1" id="KW-0812">Transmembrane</keyword>
<dbReference type="AlphaFoldDB" id="A0A2G5T1M7"/>
<accession>A0A2G5T1M7</accession>
<evidence type="ECO:0000313" key="3">
    <source>
        <dbReference type="Proteomes" id="UP000230233"/>
    </source>
</evidence>
<organism evidence="2 3">
    <name type="scientific">Caenorhabditis nigoni</name>
    <dbReference type="NCBI Taxonomy" id="1611254"/>
    <lineage>
        <taxon>Eukaryota</taxon>
        <taxon>Metazoa</taxon>
        <taxon>Ecdysozoa</taxon>
        <taxon>Nematoda</taxon>
        <taxon>Chromadorea</taxon>
        <taxon>Rhabditida</taxon>
        <taxon>Rhabditina</taxon>
        <taxon>Rhabditomorpha</taxon>
        <taxon>Rhabditoidea</taxon>
        <taxon>Rhabditidae</taxon>
        <taxon>Peloderinae</taxon>
        <taxon>Caenorhabditis</taxon>
    </lineage>
</organism>
<proteinExistence type="predicted"/>
<feature type="transmembrane region" description="Helical" evidence="1">
    <location>
        <begin position="54"/>
        <end position="74"/>
    </location>
</feature>
<gene>
    <name evidence="2" type="primary">Cnig_chr_X.g26114</name>
    <name evidence="2" type="ORF">B9Z55_026114</name>
</gene>
<dbReference type="OrthoDB" id="10431068at2759"/>
<protein>
    <submittedName>
        <fullName evidence="2">Uncharacterized protein</fullName>
    </submittedName>
</protein>
<keyword evidence="3" id="KW-1185">Reference proteome</keyword>
<evidence type="ECO:0000313" key="2">
    <source>
        <dbReference type="EMBL" id="PIC21180.1"/>
    </source>
</evidence>
<dbReference type="Proteomes" id="UP000230233">
    <property type="component" value="Chromosome X"/>
</dbReference>
<evidence type="ECO:0000256" key="1">
    <source>
        <dbReference type="SAM" id="Phobius"/>
    </source>
</evidence>
<comment type="caution">
    <text evidence="2">The sequence shown here is derived from an EMBL/GenBank/DDBJ whole genome shotgun (WGS) entry which is preliminary data.</text>
</comment>